<dbReference type="OrthoDB" id="1656124at2"/>
<feature type="domain" description="VWFA" evidence="1">
    <location>
        <begin position="75"/>
        <end position="400"/>
    </location>
</feature>
<evidence type="ECO:0000259" key="1">
    <source>
        <dbReference type="PROSITE" id="PS50234"/>
    </source>
</evidence>
<feature type="domain" description="VWFA" evidence="1">
    <location>
        <begin position="1036"/>
        <end position="1152"/>
    </location>
</feature>
<dbReference type="Gene3D" id="3.40.50.410">
    <property type="entry name" value="von Willebrand factor, type A domain"/>
    <property type="match status" value="3"/>
</dbReference>
<reference evidence="2 3" key="1">
    <citation type="submission" date="2016-02" db="EMBL/GenBank/DDBJ databases">
        <title>Genome sequence of Clostridium tepidiprofundi DSM 19306.</title>
        <authorList>
            <person name="Poehlein A."/>
            <person name="Daniel R."/>
        </authorList>
    </citation>
    <scope>NUCLEOTIDE SEQUENCE [LARGE SCALE GENOMIC DNA]</scope>
    <source>
        <strain evidence="2 3">DSM 19306</strain>
    </source>
</reference>
<dbReference type="CDD" id="cd00198">
    <property type="entry name" value="vWFA"/>
    <property type="match status" value="2"/>
</dbReference>
<dbReference type="EMBL" id="LTBA01000004">
    <property type="protein sequence ID" value="KYH35321.1"/>
    <property type="molecule type" value="Genomic_DNA"/>
</dbReference>
<feature type="domain" description="VWFA" evidence="1">
    <location>
        <begin position="567"/>
        <end position="810"/>
    </location>
</feature>
<dbReference type="PANTHER" id="PTHR10579">
    <property type="entry name" value="CALCIUM-ACTIVATED CHLORIDE CHANNEL REGULATOR"/>
    <property type="match status" value="1"/>
</dbReference>
<dbReference type="PANTHER" id="PTHR10579:SF43">
    <property type="entry name" value="ZINC FINGER (C3HC4-TYPE RING FINGER) FAMILY PROTEIN"/>
    <property type="match status" value="1"/>
</dbReference>
<gene>
    <name evidence="2" type="ORF">CLTEP_07250</name>
</gene>
<dbReference type="Pfam" id="PF00092">
    <property type="entry name" value="VWA"/>
    <property type="match status" value="1"/>
</dbReference>
<accession>A0A151B5V6</accession>
<dbReference type="Pfam" id="PF13519">
    <property type="entry name" value="VWA_2"/>
    <property type="match status" value="1"/>
</dbReference>
<sequence length="1854" mass="210815">MKKNLISFILIFMIVFTQFGVMPVFADKNTDYDLVSVNRSISGSEFKVGQKIDVNYTITPEIIPVTNINSGKEKDVVLVIDTSGSMSDKVNNSSKTKLQVVKNVIKDFYNKFKDNKNINLSLIGYSNATNFIYSKEVLYKNINKKNIRKICESLQIDTKNIYYKYDHYSYKVNHISYVYDIEYNNEYYYAIDLNMYPNVNELDFYYHSNSNGSFIKIDDVCDIILANMEADGGTNIGDGLRKAYYMLNNNNGHDKYIVLMTDGFPTAFTAKIGYTEYYTPAWYQYAHGEIYRYSGGDLQFFDKFESLESTEFEKGINDTNVDYITNYGENDDKGFALSYAKEIGKLIANSGNIKTFIVGFGSDANKDSAVMKNMQIAKSACGKYYNALNEHEINGIYDKIGNIVEVSKSAKIYFEEKIPYGLSISKEDIDKLPSGLKIEGNKIVGELKDEVFYQKVKDKNGNVIGLRANPISFNITYKAIKENENCIFKGQPDSFIKYRFEDNGKQITKYFEPIAIKIKRYIEKKLVNAQRYITDIDQEEQIFNVKYRIVPEKIDKNNVLNNDRKKDVVLVLDTSGSMNYDIYGYEDCNEYNKRLSIMKNTAVKFINKLSEDKNIRIGLIQYNREIVDFVPVSNGNKDNLIRKINSMNAEGGTNIGEGLRKAYSMLSNNSNRDKYIVLMSDGFPTAFTAKSGTTNYSRTNRARESIGKVINGRIARYFKALNSVTFAYTSSQKVEYVVNFGENDECGFSLQYAMSMGNIIRKSSQNIKTFVIGFSNGINSEKLQKIADSSGGKYFEALDEECMNNVYNSIEKIVKADINASLHFEENIGENIKIIDKEKLPYGLNVKDGKLIGNIDNIYYTLDRNGAYFEAKPIEFNVNYKPLNSGYIRLGQNDSSFIEYKLSTGKYERNIFRPIELYVPDIPKITQDDMLYNGKVKVSITGDRNSIIEYRFKDQKQWKEYREPLYLDIDTLIYARCKSSHFVSKEVNFTTYNPNAKAISTFTRNLPDKIALGSEYEIKYIFDGNNVKYDIEKPLEIVLILNTSLTMKNNLAKLKEAAISFIDNLPKDREVKVGIVRYYGFGDIVSKLIDIRNTEQLNTLKKKINNIEVESGTNLGEALRLGYQLLNNGSDANKHFVIMSDGYANVGIAKKDSKYNSGWENATYVDNLDSSINNQIKKEEVYTRFGLQGVKKYINSDTDGDGLLDRFNIGHKYVTVIANKINESNLNINTHIIHFKRVSGAGDDIGARENNNEVATLLGVTKEVKPGQKFYLAENADEIRRAFNDIAGVIQDSISFDKVEFSEKFPQGVEVLEYPNGLIYDKYTNTLHGTIRNVRMCNINKDLKLYKVEGEFSIKIKFNQLGEKVFNEGEVKYIEPFSKYEESIKCRGGRVHVLDDSKLSIKQITIVSNNPNNSNRAKVGDVITILIEANKEIYEPVVTILGNSADDVVKVNNDNKKWKACYTMRETDTEGKVSFDIQLKDKWIDDNINVNDTTDGSQVIFDKTPPTVTLEYSTLKITNGNVVATIKKQYEDFKVINNNGSRNYTFTENGKFTFRFKDETGNIGECTAIVNWIDKEGPEASITYTPNTLTNKDVVAVLKSNENIIITNNNGDPNYKFTENGKFTFKFKDMAGNTGSKTAEVDWIDKEPPNIHVEYSTTELTNSDVVAVLVPDKDEREDFIVTNNNGLKKYTFTENGEFTFEYRDRAGNIGSITAKVDWIYKEDILGHGVWVNGKFKKMDKINIVRSIPTELATSLKLASSNTVITLSFDKPISDVKLKLLDFDGNEVTDGIKKSFDKSDNKYIISSSKVLKGQYYLVYEITALISDEKVNATIDINSTVDDVTQVNILDLPNLE</sequence>
<dbReference type="RefSeq" id="WP_066822744.1">
    <property type="nucleotide sequence ID" value="NZ_LTBA01000004.1"/>
</dbReference>
<dbReference type="InterPro" id="IPR002035">
    <property type="entry name" value="VWF_A"/>
</dbReference>
<dbReference type="SUPFAM" id="SSF53300">
    <property type="entry name" value="vWA-like"/>
    <property type="match status" value="3"/>
</dbReference>
<organism evidence="2 3">
    <name type="scientific">Clostridium tepidiprofundi DSM 19306</name>
    <dbReference type="NCBI Taxonomy" id="1121338"/>
    <lineage>
        <taxon>Bacteria</taxon>
        <taxon>Bacillati</taxon>
        <taxon>Bacillota</taxon>
        <taxon>Clostridia</taxon>
        <taxon>Eubacteriales</taxon>
        <taxon>Clostridiaceae</taxon>
        <taxon>Clostridium</taxon>
    </lineage>
</organism>
<evidence type="ECO:0000313" key="2">
    <source>
        <dbReference type="EMBL" id="KYH35321.1"/>
    </source>
</evidence>
<protein>
    <submittedName>
        <fullName evidence="2">von Willebrand factor type A domain protein</fullName>
    </submittedName>
</protein>
<comment type="caution">
    <text evidence="2">The sequence shown here is derived from an EMBL/GenBank/DDBJ whole genome shotgun (WGS) entry which is preliminary data.</text>
</comment>
<proteinExistence type="predicted"/>
<dbReference type="STRING" id="1121338.CLTEP_07250"/>
<dbReference type="InterPro" id="IPR036465">
    <property type="entry name" value="vWFA_dom_sf"/>
</dbReference>
<dbReference type="SMART" id="SM00327">
    <property type="entry name" value="VWA"/>
    <property type="match status" value="3"/>
</dbReference>
<keyword evidence="3" id="KW-1185">Reference proteome</keyword>
<name>A0A151B5V6_9CLOT</name>
<evidence type="ECO:0000313" key="3">
    <source>
        <dbReference type="Proteomes" id="UP000075531"/>
    </source>
</evidence>
<dbReference type="PROSITE" id="PS50234">
    <property type="entry name" value="VWFA"/>
    <property type="match status" value="3"/>
</dbReference>
<dbReference type="PATRIC" id="fig|1121338.3.peg.736"/>
<dbReference type="Proteomes" id="UP000075531">
    <property type="component" value="Unassembled WGS sequence"/>
</dbReference>
<dbReference type="Pfam" id="PF13768">
    <property type="entry name" value="VWA_3"/>
    <property type="match status" value="1"/>
</dbReference>
<dbReference type="InterPro" id="IPR051266">
    <property type="entry name" value="CLCR"/>
</dbReference>